<reference evidence="1" key="1">
    <citation type="journal article" date="2021" name="Proc. Natl. Acad. Sci. U.S.A.">
        <title>Global biogeography of chemosynthetic symbionts reveals both localized and globally distributed symbiont groups. .</title>
        <authorList>
            <person name="Osvatic J.T."/>
            <person name="Wilkins L.G.E."/>
            <person name="Leibrecht L."/>
            <person name="Leray M."/>
            <person name="Zauner S."/>
            <person name="Polzin J."/>
            <person name="Camacho Y."/>
            <person name="Gros O."/>
            <person name="van Gils J.A."/>
            <person name="Eisen J.A."/>
            <person name="Petersen J.M."/>
            <person name="Yuen B."/>
        </authorList>
    </citation>
    <scope>NUCLEOTIDE SEQUENCE</scope>
    <source>
        <strain evidence="1">MAGclacostrist064TRANS</strain>
    </source>
</reference>
<evidence type="ECO:0000313" key="2">
    <source>
        <dbReference type="Proteomes" id="UP000886667"/>
    </source>
</evidence>
<gene>
    <name evidence="1" type="ORF">JAZ07_20190</name>
</gene>
<dbReference type="EMBL" id="JAEPCM010000763">
    <property type="protein sequence ID" value="MCG7948667.1"/>
    <property type="molecule type" value="Genomic_DNA"/>
</dbReference>
<comment type="caution">
    <text evidence="1">The sequence shown here is derived from an EMBL/GenBank/DDBJ whole genome shotgun (WGS) entry which is preliminary data.</text>
</comment>
<name>A0A9E4N722_9GAMM</name>
<dbReference type="AlphaFoldDB" id="A0A9E4N722"/>
<dbReference type="Proteomes" id="UP000886667">
    <property type="component" value="Unassembled WGS sequence"/>
</dbReference>
<organism evidence="1 2">
    <name type="scientific">Candidatus Thiodiazotropha taylori</name>
    <dbReference type="NCBI Taxonomy" id="2792791"/>
    <lineage>
        <taxon>Bacteria</taxon>
        <taxon>Pseudomonadati</taxon>
        <taxon>Pseudomonadota</taxon>
        <taxon>Gammaproteobacteria</taxon>
        <taxon>Chromatiales</taxon>
        <taxon>Sedimenticolaceae</taxon>
        <taxon>Candidatus Thiodiazotropha</taxon>
    </lineage>
</organism>
<protein>
    <submittedName>
        <fullName evidence="1">Uncharacterized protein</fullName>
    </submittedName>
</protein>
<sequence length="130" mass="14989">MSDSLQIFVEQRLDENKLINYLNLFLPRGVESIDSPLDDADYFLQVQEYSDGFSIGLNISWRDDQKLDIDEFELAKSIAKEFTVNVLLENSDDENNWWLIDSAGNRFVARVEELEDGIAMDGSIDKVKFD</sequence>
<accession>A0A9E4N722</accession>
<proteinExistence type="predicted"/>
<evidence type="ECO:0000313" key="1">
    <source>
        <dbReference type="EMBL" id="MCG7948667.1"/>
    </source>
</evidence>